<gene>
    <name evidence="4" type="ORF">PSYICH_LOCUS8950</name>
</gene>
<dbReference type="EMBL" id="OV651815">
    <property type="protein sequence ID" value="CAH1107912.1"/>
    <property type="molecule type" value="Genomic_DNA"/>
</dbReference>
<dbReference type="GO" id="GO:0004103">
    <property type="term" value="F:choline kinase activity"/>
    <property type="evidence" value="ECO:0007669"/>
    <property type="project" value="TreeGrafter"/>
</dbReference>
<evidence type="ECO:0008006" key="6">
    <source>
        <dbReference type="Google" id="ProtNLM"/>
    </source>
</evidence>
<sequence>MLDIVTKNKPASGDSMEMRELTARICRDYLHGAWKKANAKNIGFKHISGGLSNLLYHVSLPDFLSSETNKDQDEPREVLIRIYGQTHGEGALEALITESVIFTLLSERGLGPKLHGIFPGGRIEQYINARPLLTKEMSDEKLSVQIAKKMAAIHTMEVPLHKEPDWLWNTLEKWLSTFNQMKNNVPEECRAVLGKSDLNTECQWLKTRLEAEDSPVVFCHNDMQEGNILTPLDTENENSNEETKLVIIDFEYCSYNYRSFDIANHFAEWAYDYTCRTHPFYKEDWSNYPTEKQRMAFVRAYLHERGSRESPKKVLREVEVFTMASHLFWGVWALINAETSSIPFGYWEYACSRLSCYFQLKQKLSGSQQLKRKMDELTM</sequence>
<dbReference type="PANTHER" id="PTHR22603">
    <property type="entry name" value="CHOLINE/ETHANOALAMINE KINASE"/>
    <property type="match status" value="1"/>
</dbReference>
<organism evidence="4 5">
    <name type="scientific">Psylliodes chrysocephalus</name>
    <dbReference type="NCBI Taxonomy" id="3402493"/>
    <lineage>
        <taxon>Eukaryota</taxon>
        <taxon>Metazoa</taxon>
        <taxon>Ecdysozoa</taxon>
        <taxon>Arthropoda</taxon>
        <taxon>Hexapoda</taxon>
        <taxon>Insecta</taxon>
        <taxon>Pterygota</taxon>
        <taxon>Neoptera</taxon>
        <taxon>Endopterygota</taxon>
        <taxon>Coleoptera</taxon>
        <taxon>Polyphaga</taxon>
        <taxon>Cucujiformia</taxon>
        <taxon>Chrysomeloidea</taxon>
        <taxon>Chrysomelidae</taxon>
        <taxon>Galerucinae</taxon>
        <taxon>Alticini</taxon>
        <taxon>Psylliodes</taxon>
    </lineage>
</organism>
<dbReference type="Pfam" id="PF01633">
    <property type="entry name" value="Choline_kinase"/>
    <property type="match status" value="1"/>
</dbReference>
<dbReference type="GO" id="GO:0006646">
    <property type="term" value="P:phosphatidylethanolamine biosynthetic process"/>
    <property type="evidence" value="ECO:0007669"/>
    <property type="project" value="TreeGrafter"/>
</dbReference>
<evidence type="ECO:0000256" key="2">
    <source>
        <dbReference type="ARBA" id="ARBA00023264"/>
    </source>
</evidence>
<evidence type="ECO:0000256" key="3">
    <source>
        <dbReference type="ARBA" id="ARBA00038211"/>
    </source>
</evidence>
<dbReference type="AlphaFoldDB" id="A0A9P0D0A1"/>
<proteinExistence type="inferred from homology"/>
<keyword evidence="2" id="KW-1208">Phospholipid metabolism</keyword>
<evidence type="ECO:0000313" key="4">
    <source>
        <dbReference type="EMBL" id="CAH1107912.1"/>
    </source>
</evidence>
<dbReference type="Gene3D" id="3.90.1200.10">
    <property type="match status" value="1"/>
</dbReference>
<keyword evidence="1" id="KW-0444">Lipid biosynthesis</keyword>
<name>A0A9P0D0A1_9CUCU</name>
<reference evidence="4" key="1">
    <citation type="submission" date="2022-01" db="EMBL/GenBank/DDBJ databases">
        <authorList>
            <person name="King R."/>
        </authorList>
    </citation>
    <scope>NUCLEOTIDE SEQUENCE</scope>
</reference>
<keyword evidence="1" id="KW-0594">Phospholipid biosynthesis</keyword>
<accession>A0A9P0D0A1</accession>
<comment type="similarity">
    <text evidence="3">Belongs to the choline/ethanolamine kinase family.</text>
</comment>
<dbReference type="PANTHER" id="PTHR22603:SF93">
    <property type="entry name" value="RE24176P"/>
    <property type="match status" value="1"/>
</dbReference>
<dbReference type="Proteomes" id="UP001153636">
    <property type="component" value="Chromosome 3"/>
</dbReference>
<evidence type="ECO:0000313" key="5">
    <source>
        <dbReference type="Proteomes" id="UP001153636"/>
    </source>
</evidence>
<dbReference type="InterPro" id="IPR011009">
    <property type="entry name" value="Kinase-like_dom_sf"/>
</dbReference>
<dbReference type="Gene3D" id="3.30.200.20">
    <property type="entry name" value="Phosphorylase Kinase, domain 1"/>
    <property type="match status" value="1"/>
</dbReference>
<keyword evidence="5" id="KW-1185">Reference proteome</keyword>
<protein>
    <recommendedName>
        <fullName evidence="6">Choline/ethanolamine kinase</fullName>
    </recommendedName>
</protein>
<dbReference type="GO" id="GO:0005737">
    <property type="term" value="C:cytoplasm"/>
    <property type="evidence" value="ECO:0007669"/>
    <property type="project" value="TreeGrafter"/>
</dbReference>
<dbReference type="OrthoDB" id="3649325at2759"/>
<evidence type="ECO:0000256" key="1">
    <source>
        <dbReference type="ARBA" id="ARBA00023209"/>
    </source>
</evidence>
<dbReference type="CDD" id="cd05156">
    <property type="entry name" value="ChoK_euk"/>
    <property type="match status" value="1"/>
</dbReference>
<dbReference type="GO" id="GO:0004305">
    <property type="term" value="F:ethanolamine kinase activity"/>
    <property type="evidence" value="ECO:0007669"/>
    <property type="project" value="TreeGrafter"/>
</dbReference>
<keyword evidence="1" id="KW-0443">Lipid metabolism</keyword>
<dbReference type="SUPFAM" id="SSF56112">
    <property type="entry name" value="Protein kinase-like (PK-like)"/>
    <property type="match status" value="1"/>
</dbReference>